<feature type="compositionally biased region" description="Low complexity" evidence="1">
    <location>
        <begin position="56"/>
        <end position="67"/>
    </location>
</feature>
<name>A0A660KRK1_9ROSI</name>
<gene>
    <name evidence="2" type="ORF">FH972_011520</name>
</gene>
<evidence type="ECO:0000313" key="2">
    <source>
        <dbReference type="EMBL" id="KAE8039073.1"/>
    </source>
</evidence>
<proteinExistence type="predicted"/>
<evidence type="ECO:0000256" key="1">
    <source>
        <dbReference type="SAM" id="MobiDB-lite"/>
    </source>
</evidence>
<feature type="compositionally biased region" description="Polar residues" evidence="1">
    <location>
        <begin position="75"/>
        <end position="89"/>
    </location>
</feature>
<protein>
    <submittedName>
        <fullName evidence="2">Uncharacterized protein</fullName>
    </submittedName>
</protein>
<feature type="region of interest" description="Disordered" evidence="1">
    <location>
        <begin position="43"/>
        <end position="89"/>
    </location>
</feature>
<reference evidence="2 3" key="1">
    <citation type="submission" date="2019-06" db="EMBL/GenBank/DDBJ databases">
        <title>A chromosomal-level reference genome of Carpinus fangiana (Coryloideae, Betulaceae).</title>
        <authorList>
            <person name="Yang X."/>
            <person name="Wang Z."/>
            <person name="Zhang L."/>
            <person name="Hao G."/>
            <person name="Liu J."/>
            <person name="Yang Y."/>
        </authorList>
    </citation>
    <scope>NUCLEOTIDE SEQUENCE [LARGE SCALE GENOMIC DNA]</scope>
    <source>
        <strain evidence="2">Cfa_2016G</strain>
        <tissue evidence="2">Leaf</tissue>
    </source>
</reference>
<accession>A0A660KRK1</accession>
<dbReference type="AlphaFoldDB" id="A0A660KRK1"/>
<organism evidence="2 3">
    <name type="scientific">Carpinus fangiana</name>
    <dbReference type="NCBI Taxonomy" id="176857"/>
    <lineage>
        <taxon>Eukaryota</taxon>
        <taxon>Viridiplantae</taxon>
        <taxon>Streptophyta</taxon>
        <taxon>Embryophyta</taxon>
        <taxon>Tracheophyta</taxon>
        <taxon>Spermatophyta</taxon>
        <taxon>Magnoliopsida</taxon>
        <taxon>eudicotyledons</taxon>
        <taxon>Gunneridae</taxon>
        <taxon>Pentapetalae</taxon>
        <taxon>rosids</taxon>
        <taxon>fabids</taxon>
        <taxon>Fagales</taxon>
        <taxon>Betulaceae</taxon>
        <taxon>Carpinus</taxon>
    </lineage>
</organism>
<keyword evidence="3" id="KW-1185">Reference proteome</keyword>
<sequence>MPVWPLVLKWFGWKTAGPTLTTEISDPDPVLCGWLIKEEKNGEALSLQSTSKQHTPNESPNNENRPPLCGGWAPKSTTTKLKNKPYTSSCHTRKINSNFFPIRLNSNPNLNKV</sequence>
<dbReference type="Proteomes" id="UP000327013">
    <property type="component" value="Chromosome 4"/>
</dbReference>
<dbReference type="EMBL" id="CM017324">
    <property type="protein sequence ID" value="KAE8039073.1"/>
    <property type="molecule type" value="Genomic_DNA"/>
</dbReference>
<evidence type="ECO:0000313" key="3">
    <source>
        <dbReference type="Proteomes" id="UP000327013"/>
    </source>
</evidence>